<name>A0A495W2J3_9PSEU</name>
<dbReference type="SMART" id="SM00642">
    <property type="entry name" value="Aamy"/>
    <property type="match status" value="1"/>
</dbReference>
<dbReference type="AlphaFoldDB" id="A0A495W2J3"/>
<sequence length="510" mass="58401">MKLTRTADLWWKNAVVYCLDVETFHDSDGDGHGDFRGLVDRIDHLHRLGVTCLWLMPFFPSPDRDDGYDITDFYGVDPRLGTLGDFVEFVRTARDRGMRVIADLVVNHTSDQHPWFREARSSRDSPRRDWYVWRDQPPPGAERGVVFPDREKSLWERDEESGQYYLHRFYKHQPDLNVANPRVRDEIARVMGFWMELGLSGFRVDAVPFLLEAPVQDLPDPHDYLGDLRAFLSRRDGEAVLLGEVNLPYADTMRFFGSADGVGDELHMCFDFVGMQQLYLSLARKDAGPLTHALKERPLPPRDCHWATFVRNHDELILDKLTEPERREVFAAFGPEEDMQLYGRGLRRRLPSMMGDERRTRMVYSLLFSLPGTPVLFYGEEVGMTEDLSQPDRLAVRTPMWWDAVEEQRHDPDSLLAWVRLLVERYRECPELAWGAFSMIDTTDPAVFAHRCDIDGGTVVAVHNLGDDAAEVELSGVQGALTDVFSGAPAAPRVVLEPYGCRWLRAGAGR</sequence>
<evidence type="ECO:0000313" key="2">
    <source>
        <dbReference type="EMBL" id="RKT54955.1"/>
    </source>
</evidence>
<dbReference type="OrthoDB" id="9043248at2"/>
<comment type="caution">
    <text evidence="2">The sequence shown here is derived from an EMBL/GenBank/DDBJ whole genome shotgun (WGS) entry which is preliminary data.</text>
</comment>
<accession>A0A495W2J3</accession>
<evidence type="ECO:0000313" key="3">
    <source>
        <dbReference type="Proteomes" id="UP000282084"/>
    </source>
</evidence>
<proteinExistence type="predicted"/>
<protein>
    <submittedName>
        <fullName evidence="2">Trehalose synthase</fullName>
    </submittedName>
</protein>
<dbReference type="GO" id="GO:0005975">
    <property type="term" value="P:carbohydrate metabolic process"/>
    <property type="evidence" value="ECO:0007669"/>
    <property type="project" value="InterPro"/>
</dbReference>
<dbReference type="Pfam" id="PF00128">
    <property type="entry name" value="Alpha-amylase"/>
    <property type="match status" value="1"/>
</dbReference>
<dbReference type="RefSeq" id="WP_121006743.1">
    <property type="nucleotide sequence ID" value="NZ_RBXO01000001.1"/>
</dbReference>
<dbReference type="CDD" id="cd11334">
    <property type="entry name" value="AmyAc_TreS"/>
    <property type="match status" value="1"/>
</dbReference>
<dbReference type="SUPFAM" id="SSF51011">
    <property type="entry name" value="Glycosyl hydrolase domain"/>
    <property type="match status" value="1"/>
</dbReference>
<dbReference type="Gene3D" id="3.20.20.80">
    <property type="entry name" value="Glycosidases"/>
    <property type="match status" value="1"/>
</dbReference>
<feature type="domain" description="Glycosyl hydrolase family 13 catalytic" evidence="1">
    <location>
        <begin position="18"/>
        <end position="425"/>
    </location>
</feature>
<dbReference type="InterPro" id="IPR006047">
    <property type="entry name" value="GH13_cat_dom"/>
</dbReference>
<dbReference type="EMBL" id="RBXO01000001">
    <property type="protein sequence ID" value="RKT54955.1"/>
    <property type="molecule type" value="Genomic_DNA"/>
</dbReference>
<dbReference type="InterPro" id="IPR045857">
    <property type="entry name" value="O16G_dom_2"/>
</dbReference>
<dbReference type="InterPro" id="IPR013780">
    <property type="entry name" value="Glyco_hydro_b"/>
</dbReference>
<dbReference type="Proteomes" id="UP000282084">
    <property type="component" value="Unassembled WGS sequence"/>
</dbReference>
<dbReference type="PANTHER" id="PTHR10357">
    <property type="entry name" value="ALPHA-AMYLASE FAMILY MEMBER"/>
    <property type="match status" value="1"/>
</dbReference>
<organism evidence="2 3">
    <name type="scientific">Saccharothrix australiensis</name>
    <dbReference type="NCBI Taxonomy" id="2072"/>
    <lineage>
        <taxon>Bacteria</taxon>
        <taxon>Bacillati</taxon>
        <taxon>Actinomycetota</taxon>
        <taxon>Actinomycetes</taxon>
        <taxon>Pseudonocardiales</taxon>
        <taxon>Pseudonocardiaceae</taxon>
        <taxon>Saccharothrix</taxon>
    </lineage>
</organism>
<evidence type="ECO:0000259" key="1">
    <source>
        <dbReference type="SMART" id="SM00642"/>
    </source>
</evidence>
<dbReference type="PANTHER" id="PTHR10357:SF219">
    <property type="entry name" value="MALTOSE ALPHA-D-GLUCOSYLTRANSFERASE"/>
    <property type="match status" value="1"/>
</dbReference>
<dbReference type="Gene3D" id="2.60.40.1180">
    <property type="entry name" value="Golgi alpha-mannosidase II"/>
    <property type="match status" value="1"/>
</dbReference>
<dbReference type="InterPro" id="IPR054049">
    <property type="entry name" value="SupH-like_C"/>
</dbReference>
<gene>
    <name evidence="2" type="ORF">C8E97_3608</name>
</gene>
<dbReference type="Gene3D" id="3.90.400.10">
    <property type="entry name" value="Oligo-1,6-glucosidase, Domain 2"/>
    <property type="match status" value="1"/>
</dbReference>
<dbReference type="Pfam" id="PF22157">
    <property type="entry name" value="SupH-like_C"/>
    <property type="match status" value="1"/>
</dbReference>
<keyword evidence="3" id="KW-1185">Reference proteome</keyword>
<dbReference type="InterPro" id="IPR017853">
    <property type="entry name" value="GH"/>
</dbReference>
<dbReference type="SUPFAM" id="SSF51445">
    <property type="entry name" value="(Trans)glycosidases"/>
    <property type="match status" value="1"/>
</dbReference>
<reference evidence="2 3" key="1">
    <citation type="submission" date="2018-10" db="EMBL/GenBank/DDBJ databases">
        <title>Sequencing the genomes of 1000 actinobacteria strains.</title>
        <authorList>
            <person name="Klenk H.-P."/>
        </authorList>
    </citation>
    <scope>NUCLEOTIDE SEQUENCE [LARGE SCALE GENOMIC DNA]</scope>
    <source>
        <strain evidence="2 3">DSM 43800</strain>
    </source>
</reference>